<proteinExistence type="predicted"/>
<dbReference type="SUPFAM" id="SSF54928">
    <property type="entry name" value="RNA-binding domain, RBD"/>
    <property type="match status" value="1"/>
</dbReference>
<evidence type="ECO:0000256" key="1">
    <source>
        <dbReference type="PROSITE-ProRule" id="PRU00176"/>
    </source>
</evidence>
<dbReference type="Pfam" id="PF00076">
    <property type="entry name" value="RRM_1"/>
    <property type="match status" value="2"/>
</dbReference>
<feature type="compositionally biased region" description="Polar residues" evidence="2">
    <location>
        <begin position="351"/>
        <end position="360"/>
    </location>
</feature>
<dbReference type="InterPro" id="IPR000504">
    <property type="entry name" value="RRM_dom"/>
</dbReference>
<protein>
    <submittedName>
        <fullName evidence="4">RNA recognition motif domain</fullName>
    </submittedName>
</protein>
<dbReference type="InterPro" id="IPR058942">
    <property type="entry name" value="AT3G52170-like"/>
</dbReference>
<evidence type="ECO:0000313" key="4">
    <source>
        <dbReference type="EMBL" id="OVA03861.1"/>
    </source>
</evidence>
<keyword evidence="1" id="KW-0694">RNA-binding</keyword>
<evidence type="ECO:0000313" key="5">
    <source>
        <dbReference type="Proteomes" id="UP000195402"/>
    </source>
</evidence>
<keyword evidence="5" id="KW-1185">Reference proteome</keyword>
<accession>A0A200Q068</accession>
<feature type="region of interest" description="Disordered" evidence="2">
    <location>
        <begin position="454"/>
        <end position="475"/>
    </location>
</feature>
<dbReference type="OrthoDB" id="1938644at2759"/>
<comment type="caution">
    <text evidence="4">The sequence shown here is derived from an EMBL/GenBank/DDBJ whole genome shotgun (WGS) entry which is preliminary data.</text>
</comment>
<evidence type="ECO:0000259" key="3">
    <source>
        <dbReference type="PROSITE" id="PS50102"/>
    </source>
</evidence>
<dbReference type="CDD" id="cd00590">
    <property type="entry name" value="RRM_SF"/>
    <property type="match status" value="2"/>
</dbReference>
<dbReference type="GO" id="GO:0003723">
    <property type="term" value="F:RNA binding"/>
    <property type="evidence" value="ECO:0007669"/>
    <property type="project" value="UniProtKB-UniRule"/>
</dbReference>
<dbReference type="InterPro" id="IPR012677">
    <property type="entry name" value="Nucleotide-bd_a/b_plait_sf"/>
</dbReference>
<dbReference type="PANTHER" id="PTHR34568:SF5">
    <property type="entry name" value="RNA-BINDING (RRM_RBD_RNP MOTIFS) FAMILY PROTEIN"/>
    <property type="match status" value="1"/>
</dbReference>
<gene>
    <name evidence="4" type="ORF">BVC80_8267g7</name>
</gene>
<dbReference type="Gene3D" id="3.30.70.330">
    <property type="match status" value="2"/>
</dbReference>
<organism evidence="4 5">
    <name type="scientific">Macleaya cordata</name>
    <name type="common">Five-seeded plume-poppy</name>
    <name type="synonym">Bocconia cordata</name>
    <dbReference type="NCBI Taxonomy" id="56857"/>
    <lineage>
        <taxon>Eukaryota</taxon>
        <taxon>Viridiplantae</taxon>
        <taxon>Streptophyta</taxon>
        <taxon>Embryophyta</taxon>
        <taxon>Tracheophyta</taxon>
        <taxon>Spermatophyta</taxon>
        <taxon>Magnoliopsida</taxon>
        <taxon>Ranunculales</taxon>
        <taxon>Papaveraceae</taxon>
        <taxon>Papaveroideae</taxon>
        <taxon>Macleaya</taxon>
    </lineage>
</organism>
<dbReference type="OMA" id="CKENIST"/>
<dbReference type="SMART" id="SM00360">
    <property type="entry name" value="RRM"/>
    <property type="match status" value="2"/>
</dbReference>
<dbReference type="PROSITE" id="PS50102">
    <property type="entry name" value="RRM"/>
    <property type="match status" value="2"/>
</dbReference>
<dbReference type="Pfam" id="PF25896">
    <property type="entry name" value="HTH_AT3G52170"/>
    <property type="match status" value="1"/>
</dbReference>
<dbReference type="Proteomes" id="UP000195402">
    <property type="component" value="Unassembled WGS sequence"/>
</dbReference>
<sequence>MDLAIYRYMQINPGIFPKATKVQNEVGGSWYLLKDILKDLKEKMLSSLQVKKQSPSERLDEMVDTVISEARITGDSLDIADVDKLKSRVQPSASVTEPLHEKDISTVPLHVAEKPFGDIVNSEDPSNCVKLVESREVDEFDPNSHRVLAHVTEDIPSAAIVKSEDPSNCVKPVNSRNGDVVEANSSRVFAPDGDHRAASAELSLVRELVSGEEKETRTLGISVEMTSVENEDHSSNKKVTTCMAPNGTSKAKETHSSSGGAEKIIRLADLFMKQKMDTTLSDNDSLAHEISSNFSKESSGDVSKRKDIKGLIDRIKKLDVDTSNVSSHDSIITNKMNQLKNGSPPKDKSATPFTLGTSKISDLDKQQKSRSEPYTCDVHKKHIQDERQMKKPKEINLPHLILQDKEKDTLTKKDDSVTCNRTNLLDDNEEDPTEQVPFETFNLETSRHFDCESSSVYIKPEPSPKSPQPNKRAPQKRDINQFLFTAKGKNQTILLVRFLRKLVNTTEIEDVFKDCGPITEIRFIQSKNESSFKDAYICFKTKEGLQRALAKTDVVVRGTDVVVSPADPSTSMPNKILPPNVVEDPEVPAALLENPTRTVMLKCLPHDLASHHLREAFSFCGGQISSFFMGASNSVAYVEFETEDAKEKAIAASSVTVLGNQNSVLRIDVPITTVIRISNVLISKGTNVRTTCSLHGQVKRVLERGSDTVDVHFKLAEWPNMVKILNSLNGLVVNERQWIAQPAPVIPVKILHTLWNKQDGRRQVTVKDF</sequence>
<dbReference type="EMBL" id="MVGT01003466">
    <property type="protein sequence ID" value="OVA03861.1"/>
    <property type="molecule type" value="Genomic_DNA"/>
</dbReference>
<feature type="domain" description="RRM" evidence="3">
    <location>
        <begin position="492"/>
        <end position="568"/>
    </location>
</feature>
<dbReference type="AlphaFoldDB" id="A0A200Q068"/>
<dbReference type="InterPro" id="IPR035979">
    <property type="entry name" value="RBD_domain_sf"/>
</dbReference>
<feature type="domain" description="RRM" evidence="3">
    <location>
        <begin position="597"/>
        <end position="672"/>
    </location>
</feature>
<name>A0A200Q068_MACCD</name>
<dbReference type="PANTHER" id="PTHR34568">
    <property type="entry name" value="RRM DOMAIN-CONTAINING PROTEIN"/>
    <property type="match status" value="1"/>
</dbReference>
<dbReference type="InterPro" id="IPR058941">
    <property type="entry name" value="HTH_AT3G52170-like"/>
</dbReference>
<feature type="region of interest" description="Disordered" evidence="2">
    <location>
        <begin position="334"/>
        <end position="374"/>
    </location>
</feature>
<dbReference type="InParanoid" id="A0A200Q068"/>
<evidence type="ECO:0000256" key="2">
    <source>
        <dbReference type="SAM" id="MobiDB-lite"/>
    </source>
</evidence>
<feature type="compositionally biased region" description="Basic and acidic residues" evidence="2">
    <location>
        <begin position="361"/>
        <end position="371"/>
    </location>
</feature>
<reference evidence="4 5" key="1">
    <citation type="journal article" date="2017" name="Mol. Plant">
        <title>The Genome of Medicinal Plant Macleaya cordata Provides New Insights into Benzylisoquinoline Alkaloids Metabolism.</title>
        <authorList>
            <person name="Liu X."/>
            <person name="Liu Y."/>
            <person name="Huang P."/>
            <person name="Ma Y."/>
            <person name="Qing Z."/>
            <person name="Tang Q."/>
            <person name="Cao H."/>
            <person name="Cheng P."/>
            <person name="Zheng Y."/>
            <person name="Yuan Z."/>
            <person name="Zhou Y."/>
            <person name="Liu J."/>
            <person name="Tang Z."/>
            <person name="Zhuo Y."/>
            <person name="Zhang Y."/>
            <person name="Yu L."/>
            <person name="Huang J."/>
            <person name="Yang P."/>
            <person name="Peng Q."/>
            <person name="Zhang J."/>
            <person name="Jiang W."/>
            <person name="Zhang Z."/>
            <person name="Lin K."/>
            <person name="Ro D.K."/>
            <person name="Chen X."/>
            <person name="Xiong X."/>
            <person name="Shang Y."/>
            <person name="Huang S."/>
            <person name="Zeng J."/>
        </authorList>
    </citation>
    <scope>NUCLEOTIDE SEQUENCE [LARGE SCALE GENOMIC DNA]</scope>
    <source>
        <strain evidence="5">cv. BLH2017</strain>
        <tissue evidence="4">Root</tissue>
    </source>
</reference>